<proteinExistence type="predicted"/>
<dbReference type="SUPFAM" id="SSF101898">
    <property type="entry name" value="NHL repeat"/>
    <property type="match status" value="1"/>
</dbReference>
<dbReference type="NCBIfam" id="TIGR04183">
    <property type="entry name" value="Por_Secre_tail"/>
    <property type="match status" value="1"/>
</dbReference>
<evidence type="ECO:0000313" key="2">
    <source>
        <dbReference type="EMBL" id="GAA3931063.1"/>
    </source>
</evidence>
<dbReference type="Pfam" id="PF18962">
    <property type="entry name" value="Por_Secre_tail"/>
    <property type="match status" value="1"/>
</dbReference>
<dbReference type="EMBL" id="BAABDH010000022">
    <property type="protein sequence ID" value="GAA3931063.1"/>
    <property type="molecule type" value="Genomic_DNA"/>
</dbReference>
<organism evidence="2 3">
    <name type="scientific">Hymenobacter algoricola</name>
    <dbReference type="NCBI Taxonomy" id="486267"/>
    <lineage>
        <taxon>Bacteria</taxon>
        <taxon>Pseudomonadati</taxon>
        <taxon>Bacteroidota</taxon>
        <taxon>Cytophagia</taxon>
        <taxon>Cytophagales</taxon>
        <taxon>Hymenobacteraceae</taxon>
        <taxon>Hymenobacter</taxon>
    </lineage>
</organism>
<dbReference type="InterPro" id="IPR052918">
    <property type="entry name" value="Motility_Chemotaxis_Reg"/>
</dbReference>
<sequence length="530" mass="54662">MRAQAAPAWRWAQGFRTNQYNGPAALAVDSVGNTYLAGSFDTLLPLGAGQTLTPQDGTDGFLAKFSPTGTLLWARQLSGAGGQALSCLKLLSGPGGDRLYVAGTLAAGAVTIGPQTLPVLTRDQCAFTACFDGQGQLQWLRPLTSLSGSTTPYDTELDAAGNYYLLGGVRGAVALGAHLLTTSGPAPREEQQIFWAKFSPGGVALWARQSPIGPQSNHEVPATSLTVSASGNAVYLLGGIGQLAGVFAGMPLPPPLGGTDVLVTKCDRLGRPRWVNRSGGVGGWNNPGAAALDATGHLTVGLIFSGAAAFGSYFFSTPPGTYRAAIQVLDSVGTVVWAHAPAAQGISDLLTDPAGNLYALLYGSNGFLGVAVTCYSPSRQVRWSLTSGTGNEYPARGALGAGGHLSIVGRYQVAAAFGPFRLSPHYVRGVGPESFYLAQAGAALPLATRSSSATKRLALYPNPATDVLHLPALPAGAPVQLLDTRGRVARETTVSVGTQTIAVQGLAPGLYMLRATDARGRQYAGKLVVE</sequence>
<reference evidence="3" key="1">
    <citation type="journal article" date="2019" name="Int. J. Syst. Evol. Microbiol.">
        <title>The Global Catalogue of Microorganisms (GCM) 10K type strain sequencing project: providing services to taxonomists for standard genome sequencing and annotation.</title>
        <authorList>
            <consortium name="The Broad Institute Genomics Platform"/>
            <consortium name="The Broad Institute Genome Sequencing Center for Infectious Disease"/>
            <person name="Wu L."/>
            <person name="Ma J."/>
        </authorList>
    </citation>
    <scope>NUCLEOTIDE SEQUENCE [LARGE SCALE GENOMIC DNA]</scope>
    <source>
        <strain evidence="3">JCM 17214</strain>
    </source>
</reference>
<accession>A0ABP7MVN8</accession>
<name>A0ABP7MVN8_9BACT</name>
<dbReference type="PANTHER" id="PTHR35580:SF1">
    <property type="entry name" value="PHYTASE-LIKE DOMAIN-CONTAINING PROTEIN"/>
    <property type="match status" value="1"/>
</dbReference>
<gene>
    <name evidence="2" type="ORF">GCM10022406_15460</name>
</gene>
<dbReference type="Proteomes" id="UP001499909">
    <property type="component" value="Unassembled WGS sequence"/>
</dbReference>
<keyword evidence="3" id="KW-1185">Reference proteome</keyword>
<dbReference type="PANTHER" id="PTHR35580">
    <property type="entry name" value="CELL SURFACE GLYCOPROTEIN (S-LAYER PROTEIN)-LIKE PROTEIN"/>
    <property type="match status" value="1"/>
</dbReference>
<evidence type="ECO:0000313" key="3">
    <source>
        <dbReference type="Proteomes" id="UP001499909"/>
    </source>
</evidence>
<feature type="domain" description="Secretion system C-terminal sorting" evidence="1">
    <location>
        <begin position="459"/>
        <end position="529"/>
    </location>
</feature>
<dbReference type="InterPro" id="IPR026444">
    <property type="entry name" value="Secre_tail"/>
</dbReference>
<evidence type="ECO:0000259" key="1">
    <source>
        <dbReference type="Pfam" id="PF18962"/>
    </source>
</evidence>
<protein>
    <recommendedName>
        <fullName evidence="1">Secretion system C-terminal sorting domain-containing protein</fullName>
    </recommendedName>
</protein>
<comment type="caution">
    <text evidence="2">The sequence shown here is derived from an EMBL/GenBank/DDBJ whole genome shotgun (WGS) entry which is preliminary data.</text>
</comment>